<feature type="domain" description="LamG-like jellyroll fold" evidence="4">
    <location>
        <begin position="71"/>
        <end position="223"/>
    </location>
</feature>
<keyword evidence="1 3" id="KW-0732">Signal</keyword>
<evidence type="ECO:0000256" key="2">
    <source>
        <dbReference type="ARBA" id="ARBA00023157"/>
    </source>
</evidence>
<dbReference type="Gene3D" id="2.60.120.430">
    <property type="entry name" value="Galactose-binding lectin"/>
    <property type="match status" value="1"/>
</dbReference>
<keyword evidence="2" id="KW-1015">Disulfide bond</keyword>
<comment type="caution">
    <text evidence="5">The sequence shown here is derived from an EMBL/GenBank/DDBJ whole genome shotgun (WGS) entry which is preliminary data.</text>
</comment>
<dbReference type="EMBL" id="JACJPW010000153">
    <property type="protein sequence ID" value="MBD2185953.1"/>
    <property type="molecule type" value="Genomic_DNA"/>
</dbReference>
<sequence>MKLLTRVCLALLLAVTITFGSFHRKANALPGANFLAQIPVYTASDKVSTFNGINECDKVENSDAINFATNQDFTVAVWIKPDSEQKDLKYGDNDVVEKWVSGTGGYPYVIRYLNSKAGNNAGKIVAARYDGKNNPSVYSTTKINDGKFHHVTFVRSTENNQGKLSLYIDGKLEATNQDTTAGNTKNNSSLYLACRGYSQNSGFNYFAGSINGLAIYNVALTPEQIQAVVTPNFPPGIVPINSASQTGELTVLANESKKLPGLVNTLNQPVTVKISAEGVWQAAASGEPNGKSVDANGIPGVIYKEWLFPELNLGTLVAEVKDAKGVRKFIKSGKDQTFELQPGETASFIFNDGIPYFTDNTGSQKVKFSIK</sequence>
<evidence type="ECO:0000313" key="6">
    <source>
        <dbReference type="Proteomes" id="UP000641646"/>
    </source>
</evidence>
<evidence type="ECO:0000256" key="3">
    <source>
        <dbReference type="SAM" id="SignalP"/>
    </source>
</evidence>
<dbReference type="Gene3D" id="2.60.120.200">
    <property type="match status" value="1"/>
</dbReference>
<name>A0A926VLM3_9CYAN</name>
<evidence type="ECO:0000256" key="1">
    <source>
        <dbReference type="ARBA" id="ARBA00022729"/>
    </source>
</evidence>
<evidence type="ECO:0000313" key="5">
    <source>
        <dbReference type="EMBL" id="MBD2185953.1"/>
    </source>
</evidence>
<dbReference type="Pfam" id="PF13385">
    <property type="entry name" value="Laminin_G_3"/>
    <property type="match status" value="1"/>
</dbReference>
<feature type="signal peptide" evidence="3">
    <location>
        <begin position="1"/>
        <end position="28"/>
    </location>
</feature>
<reference evidence="5" key="1">
    <citation type="journal article" date="2015" name="ISME J.">
        <title>Draft Genome Sequence of Streptomyces incarnatus NRRL8089, which Produces the Nucleoside Antibiotic Sinefungin.</title>
        <authorList>
            <person name="Oshima K."/>
            <person name="Hattori M."/>
            <person name="Shimizu H."/>
            <person name="Fukuda K."/>
            <person name="Nemoto M."/>
            <person name="Inagaki K."/>
            <person name="Tamura T."/>
        </authorList>
    </citation>
    <scope>NUCLEOTIDE SEQUENCE</scope>
    <source>
        <strain evidence="5">FACHB-1375</strain>
    </source>
</reference>
<dbReference type="InterPro" id="IPR006558">
    <property type="entry name" value="LamG-like"/>
</dbReference>
<dbReference type="AlphaFoldDB" id="A0A926VLM3"/>
<protein>
    <submittedName>
        <fullName evidence="5">LamG domain-containing protein</fullName>
    </submittedName>
</protein>
<keyword evidence="6" id="KW-1185">Reference proteome</keyword>
<feature type="chain" id="PRO_5037082447" evidence="3">
    <location>
        <begin position="29"/>
        <end position="371"/>
    </location>
</feature>
<gene>
    <name evidence="5" type="ORF">H6G03_33665</name>
</gene>
<reference evidence="5" key="2">
    <citation type="submission" date="2020-08" db="EMBL/GenBank/DDBJ databases">
        <authorList>
            <person name="Chen M."/>
            <person name="Teng W."/>
            <person name="Zhao L."/>
            <person name="Hu C."/>
            <person name="Zhou Y."/>
            <person name="Han B."/>
            <person name="Song L."/>
            <person name="Shu W."/>
        </authorList>
    </citation>
    <scope>NUCLEOTIDE SEQUENCE</scope>
    <source>
        <strain evidence="5">FACHB-1375</strain>
    </source>
</reference>
<dbReference type="SUPFAM" id="SSF49899">
    <property type="entry name" value="Concanavalin A-like lectins/glucanases"/>
    <property type="match status" value="1"/>
</dbReference>
<dbReference type="InterPro" id="IPR013320">
    <property type="entry name" value="ConA-like_dom_sf"/>
</dbReference>
<evidence type="ECO:0000259" key="4">
    <source>
        <dbReference type="SMART" id="SM00560"/>
    </source>
</evidence>
<accession>A0A926VLM3</accession>
<organism evidence="5 6">
    <name type="scientific">Aerosakkonema funiforme FACHB-1375</name>
    <dbReference type="NCBI Taxonomy" id="2949571"/>
    <lineage>
        <taxon>Bacteria</taxon>
        <taxon>Bacillati</taxon>
        <taxon>Cyanobacteriota</taxon>
        <taxon>Cyanophyceae</taxon>
        <taxon>Oscillatoriophycideae</taxon>
        <taxon>Aerosakkonematales</taxon>
        <taxon>Aerosakkonemataceae</taxon>
        <taxon>Aerosakkonema</taxon>
    </lineage>
</organism>
<dbReference type="RefSeq" id="WP_190474787.1">
    <property type="nucleotide sequence ID" value="NZ_JACJPW010000153.1"/>
</dbReference>
<dbReference type="Proteomes" id="UP000641646">
    <property type="component" value="Unassembled WGS sequence"/>
</dbReference>
<proteinExistence type="predicted"/>
<dbReference type="SMART" id="SM00560">
    <property type="entry name" value="LamGL"/>
    <property type="match status" value="1"/>
</dbReference>